<dbReference type="Pfam" id="PF00350">
    <property type="entry name" value="Dynamin_N"/>
    <property type="match status" value="1"/>
</dbReference>
<feature type="region of interest" description="Disordered" evidence="2">
    <location>
        <begin position="520"/>
        <end position="543"/>
    </location>
</feature>
<dbReference type="AlphaFoldDB" id="A0AAN6YJ41"/>
<dbReference type="Gene3D" id="3.40.50.300">
    <property type="entry name" value="P-loop containing nucleotide triphosphate hydrolases"/>
    <property type="match status" value="1"/>
</dbReference>
<dbReference type="InterPro" id="IPR027417">
    <property type="entry name" value="P-loop_NTPase"/>
</dbReference>
<name>A0AAN6YJ41_9PEZI</name>
<evidence type="ECO:0000313" key="5">
    <source>
        <dbReference type="Proteomes" id="UP001301769"/>
    </source>
</evidence>
<evidence type="ECO:0000256" key="2">
    <source>
        <dbReference type="SAM" id="MobiDB-lite"/>
    </source>
</evidence>
<dbReference type="SUPFAM" id="SSF52540">
    <property type="entry name" value="P-loop containing nucleoside triphosphate hydrolases"/>
    <property type="match status" value="1"/>
</dbReference>
<protein>
    <recommendedName>
        <fullName evidence="3">Dynamin N-terminal domain-containing protein</fullName>
    </recommendedName>
</protein>
<feature type="coiled-coil region" evidence="1">
    <location>
        <begin position="385"/>
        <end position="488"/>
    </location>
</feature>
<accession>A0AAN6YJ41</accession>
<dbReference type="EMBL" id="MU858046">
    <property type="protein sequence ID" value="KAK4220034.1"/>
    <property type="molecule type" value="Genomic_DNA"/>
</dbReference>
<keyword evidence="1" id="KW-0175">Coiled coil</keyword>
<evidence type="ECO:0000313" key="4">
    <source>
        <dbReference type="EMBL" id="KAK4220034.1"/>
    </source>
</evidence>
<feature type="region of interest" description="Disordered" evidence="2">
    <location>
        <begin position="976"/>
        <end position="1003"/>
    </location>
</feature>
<sequence>MIKLERKIDPGPKAAPDLGFSFTNCGHMDAHARVAIKQQAADNALLYTEKICKALKGEDSGATNGYVISKEMQQWITEAEEQRHDNEEFGISIGVRGATGAGKSSLLNALLELPFFLPVSCTEASTATASQISWNFENDRQKAFRAVIKFRDYDDLAKELDQLIADVKERGELGDNWDEPEDDDDIRAVLDEKIEDAIQKLGTNWDLEQQTIIDQKLTAANIIESNKEASNLLGTTLELSAPEAELFSEMIRPYLDSTPTPEAVTVWPLVQEVNLYVKSEILKHGVRLVDLPGASDSVAARSKVAEKYSANLDLTLIVLPAPRAIDEKTGLTLMSEYQELTARMGGNLTGPSFCAVVSQIDNLDSDVYIRGSADARNDNVLGGVLKDMDSLKDECDSNAAQLKKEKEKKEKIDEDLKAAQTKLNDTREELRELDNNLNSKKKKKKSSEDLELKRAELEGGRYQILKEIRRLYRDVEMLDTLIKALEDRQKQIPMELEMLEKKKQHRSVFIRNRYQSSKLKEGFRSRQQRISKGHPQSQSNGGGLDVFPISARAYLALLKDHSRPLGSFTSEIHTGIPGLCQWIQDSTIAKRERHLDMLLASYKFLYHDIDQWCDKQSEGKVDFSRSQIENILESTYNALEQKLLDTVNQLLEDLKKLIPWRDAEDIAASNQLDTIGGQVAARWAKKYPSLLNDSRRMASGTYAAILKRSGGPYTSRTKPPEDYDWPLTLSSQFLGLVLPQWLKAFNDDMPKSMGPHFFEINEIWNQLLDEVEGHFRNTAPGILPSFHENRSALEEREGQLHERLERLFAIKCRNSGADHVYFTQSIRSSLGPIFQTALGIRGKKSMLNRQAMIVARVKAHSPRMFIAAYQSMITAHEAHVSRFEKEVRAHPARMIMIIRRKLNIMLGKLESNAGKDTRIVDAKATMQEAVKALAIQWVSRWRNSAMIPQNTTTQKLEIPERYTEICVDPKMEGVTIKVEKDDDGGQVPTQGRKRKLGSTPSKS</sequence>
<feature type="domain" description="Dynamin N-terminal" evidence="3">
    <location>
        <begin position="93"/>
        <end position="343"/>
    </location>
</feature>
<dbReference type="InterPro" id="IPR045063">
    <property type="entry name" value="Dynamin_N"/>
</dbReference>
<gene>
    <name evidence="4" type="ORF">QBC37DRAFT_382288</name>
</gene>
<comment type="caution">
    <text evidence="4">The sequence shown here is derived from an EMBL/GenBank/DDBJ whole genome shotgun (WGS) entry which is preliminary data.</text>
</comment>
<keyword evidence="5" id="KW-1185">Reference proteome</keyword>
<reference evidence="4" key="2">
    <citation type="submission" date="2023-05" db="EMBL/GenBank/DDBJ databases">
        <authorList>
            <consortium name="Lawrence Berkeley National Laboratory"/>
            <person name="Steindorff A."/>
            <person name="Hensen N."/>
            <person name="Bonometti L."/>
            <person name="Westerberg I."/>
            <person name="Brannstrom I.O."/>
            <person name="Guillou S."/>
            <person name="Cros-Aarteil S."/>
            <person name="Calhoun S."/>
            <person name="Haridas S."/>
            <person name="Kuo A."/>
            <person name="Mondo S."/>
            <person name="Pangilinan J."/>
            <person name="Riley R."/>
            <person name="Labutti K."/>
            <person name="Andreopoulos B."/>
            <person name="Lipzen A."/>
            <person name="Chen C."/>
            <person name="Yanf M."/>
            <person name="Daum C."/>
            <person name="Ng V."/>
            <person name="Clum A."/>
            <person name="Ohm R."/>
            <person name="Martin F."/>
            <person name="Silar P."/>
            <person name="Natvig D."/>
            <person name="Lalanne C."/>
            <person name="Gautier V."/>
            <person name="Ament-Velasquez S.L."/>
            <person name="Kruys A."/>
            <person name="Hutchinson M.I."/>
            <person name="Powell A.J."/>
            <person name="Barry K."/>
            <person name="Miller A.N."/>
            <person name="Grigoriev I.V."/>
            <person name="Debuchy R."/>
            <person name="Gladieux P."/>
            <person name="Thoren M.H."/>
            <person name="Johannesson H."/>
        </authorList>
    </citation>
    <scope>NUCLEOTIDE SEQUENCE</scope>
    <source>
        <strain evidence="4">PSN293</strain>
    </source>
</reference>
<proteinExistence type="predicted"/>
<reference evidence="4" key="1">
    <citation type="journal article" date="2023" name="Mol. Phylogenet. Evol.">
        <title>Genome-scale phylogeny and comparative genomics of the fungal order Sordariales.</title>
        <authorList>
            <person name="Hensen N."/>
            <person name="Bonometti L."/>
            <person name="Westerberg I."/>
            <person name="Brannstrom I.O."/>
            <person name="Guillou S."/>
            <person name="Cros-Aarteil S."/>
            <person name="Calhoun S."/>
            <person name="Haridas S."/>
            <person name="Kuo A."/>
            <person name="Mondo S."/>
            <person name="Pangilinan J."/>
            <person name="Riley R."/>
            <person name="LaButti K."/>
            <person name="Andreopoulos B."/>
            <person name="Lipzen A."/>
            <person name="Chen C."/>
            <person name="Yan M."/>
            <person name="Daum C."/>
            <person name="Ng V."/>
            <person name="Clum A."/>
            <person name="Steindorff A."/>
            <person name="Ohm R.A."/>
            <person name="Martin F."/>
            <person name="Silar P."/>
            <person name="Natvig D.O."/>
            <person name="Lalanne C."/>
            <person name="Gautier V."/>
            <person name="Ament-Velasquez S.L."/>
            <person name="Kruys A."/>
            <person name="Hutchinson M.I."/>
            <person name="Powell A.J."/>
            <person name="Barry K."/>
            <person name="Miller A.N."/>
            <person name="Grigoriev I.V."/>
            <person name="Debuchy R."/>
            <person name="Gladieux P."/>
            <person name="Hiltunen Thoren M."/>
            <person name="Johannesson H."/>
        </authorList>
    </citation>
    <scope>NUCLEOTIDE SEQUENCE</scope>
    <source>
        <strain evidence="4">PSN293</strain>
    </source>
</reference>
<dbReference type="Proteomes" id="UP001301769">
    <property type="component" value="Unassembled WGS sequence"/>
</dbReference>
<organism evidence="4 5">
    <name type="scientific">Rhypophila decipiens</name>
    <dbReference type="NCBI Taxonomy" id="261697"/>
    <lineage>
        <taxon>Eukaryota</taxon>
        <taxon>Fungi</taxon>
        <taxon>Dikarya</taxon>
        <taxon>Ascomycota</taxon>
        <taxon>Pezizomycotina</taxon>
        <taxon>Sordariomycetes</taxon>
        <taxon>Sordariomycetidae</taxon>
        <taxon>Sordariales</taxon>
        <taxon>Naviculisporaceae</taxon>
        <taxon>Rhypophila</taxon>
    </lineage>
</organism>
<dbReference type="PANTHER" id="PTHR36681">
    <property type="entry name" value="NUCLEAR GTPASE, GERMINAL CENTER-ASSOCIATED, TANDEM DUPLICATE 3"/>
    <property type="match status" value="1"/>
</dbReference>
<evidence type="ECO:0000259" key="3">
    <source>
        <dbReference type="Pfam" id="PF00350"/>
    </source>
</evidence>
<dbReference type="PANTHER" id="PTHR36681:SF3">
    <property type="entry name" value="NUCLEAR GTPASE, GERMINAL CENTER-ASSOCIATED, TANDEM DUPLICATE 3"/>
    <property type="match status" value="1"/>
</dbReference>
<evidence type="ECO:0000256" key="1">
    <source>
        <dbReference type="SAM" id="Coils"/>
    </source>
</evidence>